<keyword evidence="1" id="KW-0472">Membrane</keyword>
<dbReference type="InterPro" id="IPR024515">
    <property type="entry name" value="DUF3397"/>
</dbReference>
<evidence type="ECO:0000256" key="1">
    <source>
        <dbReference type="SAM" id="Phobius"/>
    </source>
</evidence>
<keyword evidence="3" id="KW-1185">Reference proteome</keyword>
<evidence type="ECO:0000313" key="3">
    <source>
        <dbReference type="Proteomes" id="UP001596549"/>
    </source>
</evidence>
<evidence type="ECO:0000313" key="2">
    <source>
        <dbReference type="EMBL" id="MFC7372068.1"/>
    </source>
</evidence>
<keyword evidence="1" id="KW-1133">Transmembrane helix</keyword>
<dbReference type="Pfam" id="PF11877">
    <property type="entry name" value="DUF3397"/>
    <property type="match status" value="1"/>
</dbReference>
<feature type="transmembrane region" description="Helical" evidence="1">
    <location>
        <begin position="6"/>
        <end position="27"/>
    </location>
</feature>
<name>A0ABW2NSU6_9BACL</name>
<comment type="caution">
    <text evidence="2">The sequence shown here is derived from an EMBL/GenBank/DDBJ whole genome shotgun (WGS) entry which is preliminary data.</text>
</comment>
<dbReference type="Proteomes" id="UP001596549">
    <property type="component" value="Unassembled WGS sequence"/>
</dbReference>
<keyword evidence="1" id="KW-0812">Transmembrane</keyword>
<gene>
    <name evidence="2" type="ORF">ACFQPF_10275</name>
</gene>
<sequence length="127" mass="14521">MATFAGGVLGIFAAAPFLLYMIVHAFMKRRTKKHRRPAVAARDATTFVLFLSVYRLNVEIFHKPFVWGMLLAFLIGCIGVSIVLWKMEKEITAWKLLKINWRLQFLILSAAYACLIVYGIIDRINTV</sequence>
<accession>A0ABW2NSU6</accession>
<protein>
    <submittedName>
        <fullName evidence="2">DUF3397 domain-containing protein</fullName>
    </submittedName>
</protein>
<organism evidence="2 3">
    <name type="scientific">Fictibacillus iocasae</name>
    <dbReference type="NCBI Taxonomy" id="2715437"/>
    <lineage>
        <taxon>Bacteria</taxon>
        <taxon>Bacillati</taxon>
        <taxon>Bacillota</taxon>
        <taxon>Bacilli</taxon>
        <taxon>Bacillales</taxon>
        <taxon>Fictibacillaceae</taxon>
        <taxon>Fictibacillus</taxon>
    </lineage>
</organism>
<proteinExistence type="predicted"/>
<feature type="transmembrane region" description="Helical" evidence="1">
    <location>
        <begin position="64"/>
        <end position="85"/>
    </location>
</feature>
<dbReference type="EMBL" id="JBHTCP010000016">
    <property type="protein sequence ID" value="MFC7372068.1"/>
    <property type="molecule type" value="Genomic_DNA"/>
</dbReference>
<dbReference type="RefSeq" id="WP_379749284.1">
    <property type="nucleotide sequence ID" value="NZ_JBHTCP010000016.1"/>
</dbReference>
<reference evidence="3" key="1">
    <citation type="journal article" date="2019" name="Int. J. Syst. Evol. Microbiol.">
        <title>The Global Catalogue of Microorganisms (GCM) 10K type strain sequencing project: providing services to taxonomists for standard genome sequencing and annotation.</title>
        <authorList>
            <consortium name="The Broad Institute Genomics Platform"/>
            <consortium name="The Broad Institute Genome Sequencing Center for Infectious Disease"/>
            <person name="Wu L."/>
            <person name="Ma J."/>
        </authorList>
    </citation>
    <scope>NUCLEOTIDE SEQUENCE [LARGE SCALE GENOMIC DNA]</scope>
    <source>
        <strain evidence="3">NBRC 106396</strain>
    </source>
</reference>
<feature type="transmembrane region" description="Helical" evidence="1">
    <location>
        <begin position="105"/>
        <end position="121"/>
    </location>
</feature>